<dbReference type="NCBIfam" id="TIGR00046">
    <property type="entry name" value="RsmE family RNA methyltransferase"/>
    <property type="match status" value="1"/>
</dbReference>
<evidence type="ECO:0000259" key="14">
    <source>
        <dbReference type="Pfam" id="PF20260"/>
    </source>
</evidence>
<evidence type="ECO:0000256" key="9">
    <source>
        <dbReference type="ARBA" id="ARBA00022691"/>
    </source>
</evidence>
<keyword evidence="9 12" id="KW-0949">S-adenosyl-L-methionine</keyword>
<dbReference type="EC" id="2.1.1.193" evidence="3 12"/>
<dbReference type="AlphaFoldDB" id="A0A2K2F3K5"/>
<dbReference type="InterPro" id="IPR006700">
    <property type="entry name" value="RsmE"/>
</dbReference>
<evidence type="ECO:0000256" key="4">
    <source>
        <dbReference type="ARBA" id="ARBA00013673"/>
    </source>
</evidence>
<evidence type="ECO:0000256" key="6">
    <source>
        <dbReference type="ARBA" id="ARBA00022552"/>
    </source>
</evidence>
<organism evidence="15 16">
    <name type="scientific">Clostridium thermosuccinogenes</name>
    <dbReference type="NCBI Taxonomy" id="84032"/>
    <lineage>
        <taxon>Bacteria</taxon>
        <taxon>Bacillati</taxon>
        <taxon>Bacillota</taxon>
        <taxon>Clostridia</taxon>
        <taxon>Eubacteriales</taxon>
        <taxon>Clostridiaceae</taxon>
        <taxon>Clostridium</taxon>
    </lineage>
</organism>
<evidence type="ECO:0000313" key="16">
    <source>
        <dbReference type="Proteomes" id="UP000236151"/>
    </source>
</evidence>
<dbReference type="InterPro" id="IPR046887">
    <property type="entry name" value="RsmE_PUA-like"/>
</dbReference>
<dbReference type="RefSeq" id="WP_103081116.1">
    <property type="nucleotide sequence ID" value="NZ_CP021850.1"/>
</dbReference>
<dbReference type="NCBIfam" id="NF008692">
    <property type="entry name" value="PRK11713.1-5"/>
    <property type="match status" value="1"/>
</dbReference>
<dbReference type="Pfam" id="PF20260">
    <property type="entry name" value="PUA_4"/>
    <property type="match status" value="1"/>
</dbReference>
<comment type="caution">
    <text evidence="15">The sequence shown here is derived from an EMBL/GenBank/DDBJ whole genome shotgun (WGS) entry which is preliminary data.</text>
</comment>
<evidence type="ECO:0000256" key="12">
    <source>
        <dbReference type="PIRNR" id="PIRNR015601"/>
    </source>
</evidence>
<reference evidence="16" key="1">
    <citation type="submission" date="2017-06" db="EMBL/GenBank/DDBJ databases">
        <title>Investigating the central metabolism of Clostridium thermosuccinogenes.</title>
        <authorList>
            <person name="Koendjbiharie J.G."/>
            <person name="Van Kranenburg R."/>
            <person name="Vriesendorp B."/>
        </authorList>
    </citation>
    <scope>NUCLEOTIDE SEQUENCE [LARGE SCALE GENOMIC DNA]</scope>
    <source>
        <strain evidence="16">DSM 5806</strain>
    </source>
</reference>
<dbReference type="GO" id="GO:0070475">
    <property type="term" value="P:rRNA base methylation"/>
    <property type="evidence" value="ECO:0007669"/>
    <property type="project" value="TreeGrafter"/>
</dbReference>
<dbReference type="Gene3D" id="3.40.1280.10">
    <property type="match status" value="1"/>
</dbReference>
<gene>
    <name evidence="15" type="ORF">CDQ84_07520</name>
</gene>
<keyword evidence="5 12" id="KW-0963">Cytoplasm</keyword>
<feature type="domain" description="Ribosomal RNA small subunit methyltransferase E methyltransferase" evidence="13">
    <location>
        <begin position="73"/>
        <end position="237"/>
    </location>
</feature>
<evidence type="ECO:0000256" key="1">
    <source>
        <dbReference type="ARBA" id="ARBA00004496"/>
    </source>
</evidence>
<dbReference type="Gene3D" id="2.40.240.20">
    <property type="entry name" value="Hypothetical PUA domain-like, domain 1"/>
    <property type="match status" value="1"/>
</dbReference>
<dbReference type="Pfam" id="PF04452">
    <property type="entry name" value="Methyltrans_RNA"/>
    <property type="match status" value="1"/>
</dbReference>
<dbReference type="GO" id="GO:0070042">
    <property type="term" value="F:rRNA (uridine-N3-)-methyltransferase activity"/>
    <property type="evidence" value="ECO:0007669"/>
    <property type="project" value="TreeGrafter"/>
</dbReference>
<dbReference type="KEGG" id="cthd:CDO33_05485"/>
<dbReference type="Proteomes" id="UP000236151">
    <property type="component" value="Unassembled WGS sequence"/>
</dbReference>
<evidence type="ECO:0000256" key="10">
    <source>
        <dbReference type="ARBA" id="ARBA00025699"/>
    </source>
</evidence>
<feature type="domain" description="Ribosomal RNA small subunit methyltransferase E PUA-like" evidence="14">
    <location>
        <begin position="18"/>
        <end position="64"/>
    </location>
</feature>
<evidence type="ECO:0000256" key="2">
    <source>
        <dbReference type="ARBA" id="ARBA00005528"/>
    </source>
</evidence>
<evidence type="ECO:0000256" key="11">
    <source>
        <dbReference type="ARBA" id="ARBA00047944"/>
    </source>
</evidence>
<dbReference type="CDD" id="cd18084">
    <property type="entry name" value="RsmE-like"/>
    <property type="match status" value="1"/>
</dbReference>
<dbReference type="PANTHER" id="PTHR30027">
    <property type="entry name" value="RIBOSOMAL RNA SMALL SUBUNIT METHYLTRANSFERASE E"/>
    <property type="match status" value="1"/>
</dbReference>
<comment type="subcellular location">
    <subcellularLocation>
        <location evidence="1 12">Cytoplasm</location>
    </subcellularLocation>
</comment>
<keyword evidence="8 12" id="KW-0808">Transferase</keyword>
<evidence type="ECO:0000256" key="3">
    <source>
        <dbReference type="ARBA" id="ARBA00012328"/>
    </source>
</evidence>
<proteinExistence type="inferred from homology"/>
<comment type="catalytic activity">
    <reaction evidence="11 12">
        <text>uridine(1498) in 16S rRNA + S-adenosyl-L-methionine = N(3)-methyluridine(1498) in 16S rRNA + S-adenosyl-L-homocysteine + H(+)</text>
        <dbReference type="Rhea" id="RHEA:42920"/>
        <dbReference type="Rhea" id="RHEA-COMP:10283"/>
        <dbReference type="Rhea" id="RHEA-COMP:10284"/>
        <dbReference type="ChEBI" id="CHEBI:15378"/>
        <dbReference type="ChEBI" id="CHEBI:57856"/>
        <dbReference type="ChEBI" id="CHEBI:59789"/>
        <dbReference type="ChEBI" id="CHEBI:65315"/>
        <dbReference type="ChEBI" id="CHEBI:74502"/>
        <dbReference type="EC" id="2.1.1.193"/>
    </reaction>
</comment>
<comment type="function">
    <text evidence="10 12">Specifically methylates the N3 position of the uracil ring of uridine 1498 (m3U1498) in 16S rRNA. Acts on the fully assembled 30S ribosomal subunit.</text>
</comment>
<dbReference type="SUPFAM" id="SSF75217">
    <property type="entry name" value="alpha/beta knot"/>
    <property type="match status" value="1"/>
</dbReference>
<dbReference type="EMBL" id="NIOJ01000015">
    <property type="protein sequence ID" value="PNT99806.1"/>
    <property type="molecule type" value="Genomic_DNA"/>
</dbReference>
<dbReference type="InterPro" id="IPR046886">
    <property type="entry name" value="RsmE_MTase_dom"/>
</dbReference>
<dbReference type="GO" id="GO:0005737">
    <property type="term" value="C:cytoplasm"/>
    <property type="evidence" value="ECO:0007669"/>
    <property type="project" value="UniProtKB-SubCell"/>
</dbReference>
<protein>
    <recommendedName>
        <fullName evidence="4 12">Ribosomal RNA small subunit methyltransferase E</fullName>
        <ecNumber evidence="3 12">2.1.1.193</ecNumber>
    </recommendedName>
</protein>
<comment type="similarity">
    <text evidence="2 12">Belongs to the RNA methyltransferase RsmE family.</text>
</comment>
<sequence length="244" mass="26839">MPRFFVDKSNVTADSVNITGDDVNHIKRVLRLRPGEIITVNDLDGTDYQVKLESFDEESIYGSIISSCPNTTESMLDITLFQGLPKSDKMDLIIQKSVELGVKKIVPVLTERTIVKISGEKDARNKVVRWQRIALEAAKQCNRGFIPQVVAPVDFDEALKMAAEAELGIIPYEKEEEARMKSHLKSGIRTVAVMIGPEGGFSEGEVQRAIDAGIKPVTLGPRILRTETAGIVALSIIGYEIGDI</sequence>
<name>A0A2K2F3K5_9CLOT</name>
<dbReference type="InterPro" id="IPR015947">
    <property type="entry name" value="PUA-like_sf"/>
</dbReference>
<dbReference type="InterPro" id="IPR029026">
    <property type="entry name" value="tRNA_m1G_MTases_N"/>
</dbReference>
<keyword evidence="16" id="KW-1185">Reference proteome</keyword>
<dbReference type="PIRSF" id="PIRSF015601">
    <property type="entry name" value="MTase_slr0722"/>
    <property type="match status" value="1"/>
</dbReference>
<keyword evidence="6 12" id="KW-0698">rRNA processing</keyword>
<evidence type="ECO:0000256" key="7">
    <source>
        <dbReference type="ARBA" id="ARBA00022603"/>
    </source>
</evidence>
<dbReference type="SUPFAM" id="SSF88697">
    <property type="entry name" value="PUA domain-like"/>
    <property type="match status" value="1"/>
</dbReference>
<evidence type="ECO:0000256" key="5">
    <source>
        <dbReference type="ARBA" id="ARBA00022490"/>
    </source>
</evidence>
<evidence type="ECO:0000256" key="8">
    <source>
        <dbReference type="ARBA" id="ARBA00022679"/>
    </source>
</evidence>
<dbReference type="InterPro" id="IPR029028">
    <property type="entry name" value="Alpha/beta_knot_MTases"/>
</dbReference>
<evidence type="ECO:0000259" key="13">
    <source>
        <dbReference type="Pfam" id="PF04452"/>
    </source>
</evidence>
<evidence type="ECO:0000313" key="15">
    <source>
        <dbReference type="EMBL" id="PNT99806.1"/>
    </source>
</evidence>
<accession>A0A2K2F3K5</accession>
<dbReference type="PANTHER" id="PTHR30027:SF3">
    <property type="entry name" value="16S RRNA (URACIL(1498)-N(3))-METHYLTRANSFERASE"/>
    <property type="match status" value="1"/>
</dbReference>
<dbReference type="OrthoDB" id="9815641at2"/>
<keyword evidence="7 12" id="KW-0489">Methyltransferase</keyword>